<dbReference type="GO" id="GO:0003824">
    <property type="term" value="F:catalytic activity"/>
    <property type="evidence" value="ECO:0007669"/>
    <property type="project" value="InterPro"/>
</dbReference>
<dbReference type="Pfam" id="PF02543">
    <property type="entry name" value="Carbam_trans_N"/>
    <property type="match status" value="1"/>
</dbReference>
<dbReference type="PANTHER" id="PTHR34847">
    <property type="entry name" value="NODULATION PROTEIN U"/>
    <property type="match status" value="1"/>
</dbReference>
<comment type="caution">
    <text evidence="4">The sequence shown here is derived from an EMBL/GenBank/DDBJ whole genome shotgun (WGS) entry which is preliminary data.</text>
</comment>
<dbReference type="Gene3D" id="3.90.870.20">
    <property type="entry name" value="Carbamoyltransferase, C-terminal domain"/>
    <property type="match status" value="1"/>
</dbReference>
<dbReference type="AlphaFoldDB" id="A0AAE3NWX0"/>
<keyword evidence="5" id="KW-1185">Reference proteome</keyword>
<protein>
    <submittedName>
        <fullName evidence="4">Carbamoyltransferase</fullName>
    </submittedName>
</protein>
<feature type="domain" description="Carbamoyltransferase" evidence="2">
    <location>
        <begin position="5"/>
        <end position="341"/>
    </location>
</feature>
<dbReference type="InterPro" id="IPR043129">
    <property type="entry name" value="ATPase_NBD"/>
</dbReference>
<evidence type="ECO:0000313" key="4">
    <source>
        <dbReference type="EMBL" id="MDF1612461.1"/>
    </source>
</evidence>
<evidence type="ECO:0000259" key="3">
    <source>
        <dbReference type="Pfam" id="PF16861"/>
    </source>
</evidence>
<dbReference type="InterPro" id="IPR038152">
    <property type="entry name" value="Carbam_trans_C_sf"/>
</dbReference>
<dbReference type="EMBL" id="JARGDL010000014">
    <property type="protein sequence ID" value="MDF1612461.1"/>
    <property type="molecule type" value="Genomic_DNA"/>
</dbReference>
<reference evidence="4" key="1">
    <citation type="submission" date="2023-03" db="EMBL/GenBank/DDBJ databases">
        <title>Stygiobacter electus gen. nov., sp. nov., facultatively anaerobic thermotolerant bacterium of the class Ignavibacteria from a well of Yessentuki mineral water deposit.</title>
        <authorList>
            <person name="Podosokorskaya O.A."/>
            <person name="Elcheninov A.G."/>
            <person name="Petrova N.F."/>
            <person name="Zavarzina D.G."/>
            <person name="Kublanov I.V."/>
            <person name="Merkel A.Y."/>
        </authorList>
    </citation>
    <scope>NUCLEOTIDE SEQUENCE</scope>
    <source>
        <strain evidence="4">09-Me</strain>
    </source>
</reference>
<accession>A0AAE3NWX0</accession>
<dbReference type="InterPro" id="IPR003696">
    <property type="entry name" value="Carbtransf_dom"/>
</dbReference>
<dbReference type="Pfam" id="PF16861">
    <property type="entry name" value="Carbam_trans_C"/>
    <property type="match status" value="1"/>
</dbReference>
<evidence type="ECO:0000259" key="2">
    <source>
        <dbReference type="Pfam" id="PF02543"/>
    </source>
</evidence>
<gene>
    <name evidence="4" type="ORF">P0M35_09880</name>
</gene>
<name>A0AAE3NWX0_9BACT</name>
<proteinExistence type="inferred from homology"/>
<dbReference type="InterPro" id="IPR031730">
    <property type="entry name" value="Carbam_trans_C"/>
</dbReference>
<evidence type="ECO:0000256" key="1">
    <source>
        <dbReference type="ARBA" id="ARBA00006129"/>
    </source>
</evidence>
<feature type="domain" description="Carbamoyltransferase C-terminal" evidence="3">
    <location>
        <begin position="400"/>
        <end position="588"/>
    </location>
</feature>
<dbReference type="SUPFAM" id="SSF53067">
    <property type="entry name" value="Actin-like ATPase domain"/>
    <property type="match status" value="1"/>
</dbReference>
<dbReference type="InterPro" id="IPR051338">
    <property type="entry name" value="NodU/CmcH_Carbamoyltrnsfr"/>
</dbReference>
<evidence type="ECO:0000313" key="5">
    <source>
        <dbReference type="Proteomes" id="UP001221302"/>
    </source>
</evidence>
<comment type="similarity">
    <text evidence="1">Belongs to the NodU/CmcH family.</text>
</comment>
<dbReference type="PANTHER" id="PTHR34847:SF1">
    <property type="entry name" value="NODULATION PROTEIN U"/>
    <property type="match status" value="1"/>
</dbReference>
<organism evidence="4 5">
    <name type="scientific">Stygiobacter electus</name>
    <dbReference type="NCBI Taxonomy" id="3032292"/>
    <lineage>
        <taxon>Bacteria</taxon>
        <taxon>Pseudomonadati</taxon>
        <taxon>Ignavibacteriota</taxon>
        <taxon>Ignavibacteria</taxon>
        <taxon>Ignavibacteriales</taxon>
        <taxon>Melioribacteraceae</taxon>
        <taxon>Stygiobacter</taxon>
    </lineage>
</organism>
<sequence>MSIYILGISAFYHDSAACLIKDGEIISAAQEERFTRIKHDHNFPKNAVKFCLRYANINVNDLSAVAFYDKPITKFSRILETYLSYPGKGIKSFLMSMPLWLREKLWMQDLISTELNYDGKILFPEHHESHAASAFYPSPFQRSAFLTIDGVGEWATSSFGVGNENKIHILSELHYPHSLGLLYSAFTYFTGFKVNSGEYKVMGLAPYGEPKYVDKIYNHLIDLKEDGSFKMNMEYFNYNTGLTMTNNKFAELFDGPPRKPETNLTQREMDLARSLQDVTEEIMIRMARHVKKVTNEKYLCLAGGVALNCVGNGKLLRENIFDDIWIQPAAGDAGGALGAALASYYMYFNKPLIKKDGRDLQKGSYLGIKYSDDEIQNILTKHKIPFHKVTQDELIEKISDEIANGKIIGWFNGKMEFGPRALGSRSIIGDARNPEMQKKMNLKIKFRESFRPFAPSVLAEKVSEWFELDRESPYMLLVADVKKEKQFPMTEEQKNLWGIEKLNVVRSEIPAVTHVDYSARIQTVNKKDNPIYHRLIERFFEKTGCPVIVNTSFNVRGEPIVESPLDAYKCFMRTEIDILTLENFILYKEEQPKFLDDLDWKKKYELD</sequence>
<dbReference type="Proteomes" id="UP001221302">
    <property type="component" value="Unassembled WGS sequence"/>
</dbReference>
<dbReference type="Gene3D" id="3.30.420.40">
    <property type="match status" value="2"/>
</dbReference>
<dbReference type="CDD" id="cd24098">
    <property type="entry name" value="ASKHA_NBD_TobZ_N"/>
    <property type="match status" value="1"/>
</dbReference>